<dbReference type="EMBL" id="JELY01002746">
    <property type="protein sequence ID" value="KYF51685.1"/>
    <property type="molecule type" value="Genomic_DNA"/>
</dbReference>
<name>A0A150P7N1_SORCE</name>
<evidence type="ECO:0000256" key="5">
    <source>
        <dbReference type="ARBA" id="ARBA00023115"/>
    </source>
</evidence>
<evidence type="ECO:0000256" key="1">
    <source>
        <dbReference type="ARBA" id="ARBA00001928"/>
    </source>
</evidence>
<dbReference type="AlphaFoldDB" id="A0A150P7N1"/>
<dbReference type="Gene3D" id="3.60.90.10">
    <property type="entry name" value="S-adenosylmethionine decarboxylase"/>
    <property type="match status" value="2"/>
</dbReference>
<comment type="cofactor">
    <cofactor evidence="1">
        <name>pyruvate</name>
        <dbReference type="ChEBI" id="CHEBI:15361"/>
    </cofactor>
</comment>
<keyword evidence="6" id="KW-0865">Zymogen</keyword>
<evidence type="ECO:0000313" key="10">
    <source>
        <dbReference type="EMBL" id="KYF51685.1"/>
    </source>
</evidence>
<evidence type="ECO:0000256" key="7">
    <source>
        <dbReference type="ARBA" id="ARBA00023239"/>
    </source>
</evidence>
<evidence type="ECO:0000256" key="3">
    <source>
        <dbReference type="ARBA" id="ARBA00022813"/>
    </source>
</evidence>
<dbReference type="PANTHER" id="PTHR33866:SF2">
    <property type="entry name" value="S-ADENOSYLMETHIONINE DECARBOXYLASE PROENZYME"/>
    <property type="match status" value="1"/>
</dbReference>
<keyword evidence="5" id="KW-0620">Polyamine biosynthesis</keyword>
<evidence type="ECO:0000256" key="2">
    <source>
        <dbReference type="ARBA" id="ARBA00022793"/>
    </source>
</evidence>
<organism evidence="10 11">
    <name type="scientific">Sorangium cellulosum</name>
    <name type="common">Polyangium cellulosum</name>
    <dbReference type="NCBI Taxonomy" id="56"/>
    <lineage>
        <taxon>Bacteria</taxon>
        <taxon>Pseudomonadati</taxon>
        <taxon>Myxococcota</taxon>
        <taxon>Polyangia</taxon>
        <taxon>Polyangiales</taxon>
        <taxon>Polyangiaceae</taxon>
        <taxon>Sorangium</taxon>
    </lineage>
</organism>
<accession>A0A150P7N1</accession>
<comment type="caution">
    <text evidence="10">The sequence shown here is derived from an EMBL/GenBank/DDBJ whole genome shotgun (WGS) entry which is preliminary data.</text>
</comment>
<gene>
    <name evidence="10" type="ORF">BE08_18210</name>
</gene>
<proteinExistence type="predicted"/>
<evidence type="ECO:0000313" key="11">
    <source>
        <dbReference type="Proteomes" id="UP000075420"/>
    </source>
</evidence>
<dbReference type="SUPFAM" id="SSF56276">
    <property type="entry name" value="S-adenosylmethionine decarboxylase"/>
    <property type="match status" value="1"/>
</dbReference>
<evidence type="ECO:0008006" key="12">
    <source>
        <dbReference type="Google" id="ProtNLM"/>
    </source>
</evidence>
<keyword evidence="3" id="KW-0068">Autocatalytic cleavage</keyword>
<dbReference type="GO" id="GO:0008295">
    <property type="term" value="P:spermidine biosynthetic process"/>
    <property type="evidence" value="ECO:0007669"/>
    <property type="project" value="UniProtKB-KW"/>
</dbReference>
<dbReference type="Proteomes" id="UP000075420">
    <property type="component" value="Unassembled WGS sequence"/>
</dbReference>
<keyword evidence="7" id="KW-0456">Lyase</keyword>
<evidence type="ECO:0000256" key="4">
    <source>
        <dbReference type="ARBA" id="ARBA00023066"/>
    </source>
</evidence>
<reference evidence="10 11" key="1">
    <citation type="submission" date="2014-02" db="EMBL/GenBank/DDBJ databases">
        <title>The small core and large imbalanced accessory genome model reveals a collaborative survival strategy of Sorangium cellulosum strains in nature.</title>
        <authorList>
            <person name="Han K."/>
            <person name="Peng R."/>
            <person name="Blom J."/>
            <person name="Li Y.-Z."/>
        </authorList>
    </citation>
    <scope>NUCLEOTIDE SEQUENCE [LARGE SCALE GENOMIC DNA]</scope>
    <source>
        <strain evidence="10 11">So0157-25</strain>
    </source>
</reference>
<evidence type="ECO:0000256" key="8">
    <source>
        <dbReference type="ARBA" id="ARBA00023270"/>
    </source>
</evidence>
<keyword evidence="2" id="KW-0210">Decarboxylase</keyword>
<keyword evidence="8" id="KW-0704">Schiff base</keyword>
<dbReference type="PANTHER" id="PTHR33866">
    <property type="entry name" value="S-ADENOSYLMETHIONINE DECARBOXYLASE PROENZYME"/>
    <property type="match status" value="1"/>
</dbReference>
<keyword evidence="4" id="KW-0745">Spermidine biosynthesis</keyword>
<dbReference type="InterPro" id="IPR016067">
    <property type="entry name" value="S-AdoMet_deCO2ase_core"/>
</dbReference>
<dbReference type="GO" id="GO:0004014">
    <property type="term" value="F:adenosylmethionine decarboxylase activity"/>
    <property type="evidence" value="ECO:0007669"/>
    <property type="project" value="InterPro"/>
</dbReference>
<protein>
    <recommendedName>
        <fullName evidence="12">S-adenosylmethionine decarboxylase proenzyme</fullName>
    </recommendedName>
</protein>
<dbReference type="InterPro" id="IPR003826">
    <property type="entry name" value="AdoMetDC_fam_prok"/>
</dbReference>
<dbReference type="GO" id="GO:0005829">
    <property type="term" value="C:cytosol"/>
    <property type="evidence" value="ECO:0007669"/>
    <property type="project" value="TreeGrafter"/>
</dbReference>
<evidence type="ECO:0000256" key="9">
    <source>
        <dbReference type="ARBA" id="ARBA00023317"/>
    </source>
</evidence>
<keyword evidence="9" id="KW-0670">Pyruvate</keyword>
<dbReference type="Pfam" id="PF02675">
    <property type="entry name" value="AdoMet_dc"/>
    <property type="match status" value="2"/>
</dbReference>
<evidence type="ECO:0000256" key="6">
    <source>
        <dbReference type="ARBA" id="ARBA00023145"/>
    </source>
</evidence>
<sequence length="299" mass="33403">MHKARKNLTHFTMDGFHGFRSRFDDVKLAQELLEEVPGVLRLKPVMPPFILPYYNGVVAEDCGISAFVLLLGGHLTIHTFSFRECFFADLVYPGAFDPQRVQMMLQTTLPCRSVFTQTVDRGDGGDLRERRGHEVVSPDADFGPHLFLQFSPYRGPTSLDTLFDIFDHLPAKIGMTPIMRPFVVKTATRDGTPVISAMVMIAESHITLHIFPDSDEAFFDLFSCKFFDVEPVVSVLAEQLGGNVTDQVLVPRGQRYLQLRTERPHVMSHVNQWLAASHPGVYARMPGDGGPLGPKSSKG</sequence>